<dbReference type="EMBL" id="RJJE01000009">
    <property type="protein sequence ID" value="RNI29801.1"/>
    <property type="molecule type" value="Genomic_DNA"/>
</dbReference>
<organism evidence="1 2">
    <name type="scientific">Rufibacter immobilis</name>
    <dbReference type="NCBI Taxonomy" id="1348778"/>
    <lineage>
        <taxon>Bacteria</taxon>
        <taxon>Pseudomonadati</taxon>
        <taxon>Bacteroidota</taxon>
        <taxon>Cytophagia</taxon>
        <taxon>Cytophagales</taxon>
        <taxon>Hymenobacteraceae</taxon>
        <taxon>Rufibacter</taxon>
    </lineage>
</organism>
<keyword evidence="2" id="KW-1185">Reference proteome</keyword>
<accession>A0A3M9MW61</accession>
<dbReference type="Proteomes" id="UP000271010">
    <property type="component" value="Unassembled WGS sequence"/>
</dbReference>
<dbReference type="RefSeq" id="WP_123132883.1">
    <property type="nucleotide sequence ID" value="NZ_RJJE01000009.1"/>
</dbReference>
<evidence type="ECO:0000313" key="2">
    <source>
        <dbReference type="Proteomes" id="UP000271010"/>
    </source>
</evidence>
<reference evidence="1 2" key="1">
    <citation type="submission" date="2018-11" db="EMBL/GenBank/DDBJ databases">
        <title>Rufibacter latericius sp. nov., isolated from water in Baiyang Lake.</title>
        <authorList>
            <person name="Yang Y."/>
        </authorList>
    </citation>
    <scope>NUCLEOTIDE SEQUENCE [LARGE SCALE GENOMIC DNA]</scope>
    <source>
        <strain evidence="1 2">MCC P1</strain>
    </source>
</reference>
<sequence length="134" mass="15131">MGKTEKKAVTLVVYYNSTQPISTLTLDPEDAYLAWLADSLEVIPCGDYYCLRLTNAQDFRQARRIFPLIGHTNRHLRFRGVLRKKATQRVPAAAAVQQPQETYTLQPAFAPGLAAMSGLRWAWFKSIFQLSLNG</sequence>
<evidence type="ECO:0000313" key="1">
    <source>
        <dbReference type="EMBL" id="RNI29801.1"/>
    </source>
</evidence>
<dbReference type="OrthoDB" id="893896at2"/>
<proteinExistence type="predicted"/>
<name>A0A3M9MW61_9BACT</name>
<comment type="caution">
    <text evidence="1">The sequence shown here is derived from an EMBL/GenBank/DDBJ whole genome shotgun (WGS) entry which is preliminary data.</text>
</comment>
<dbReference type="AlphaFoldDB" id="A0A3M9MW61"/>
<gene>
    <name evidence="1" type="ORF">EFA69_09700</name>
</gene>
<protein>
    <submittedName>
        <fullName evidence="1">Uncharacterized protein</fullName>
    </submittedName>
</protein>